<dbReference type="eggNOG" id="ENOG5031TXD">
    <property type="taxonomic scope" value="Bacteria"/>
</dbReference>
<protein>
    <recommendedName>
        <fullName evidence="3">DUF559 domain-containing protein</fullName>
    </recommendedName>
</protein>
<dbReference type="Proteomes" id="UP000004208">
    <property type="component" value="Unassembled WGS sequence"/>
</dbReference>
<comment type="caution">
    <text evidence="1">The sequence shown here is derived from an EMBL/GenBank/DDBJ whole genome shotgun (WGS) entry which is preliminary data.</text>
</comment>
<dbReference type="EMBL" id="ACLJ02000001">
    <property type="protein sequence ID" value="EFK55262.1"/>
    <property type="molecule type" value="Genomic_DNA"/>
</dbReference>
<gene>
    <name evidence="1" type="ORF">HMPREF0291_10520</name>
</gene>
<accession>D7WBN1</accession>
<evidence type="ECO:0008006" key="3">
    <source>
        <dbReference type="Google" id="ProtNLM"/>
    </source>
</evidence>
<evidence type="ECO:0000313" key="1">
    <source>
        <dbReference type="EMBL" id="EFK55262.1"/>
    </source>
</evidence>
<dbReference type="AlphaFoldDB" id="D7WBN1"/>
<evidence type="ECO:0000313" key="2">
    <source>
        <dbReference type="Proteomes" id="UP000004208"/>
    </source>
</evidence>
<name>D7WBN1_9CORY</name>
<reference evidence="1" key="1">
    <citation type="submission" date="2010-06" db="EMBL/GenBank/DDBJ databases">
        <authorList>
            <person name="Muzny D."/>
            <person name="Qin X."/>
            <person name="Buhay C."/>
            <person name="Dugan-Rocha S."/>
            <person name="Ding Y."/>
            <person name="Chen G."/>
            <person name="Hawes A."/>
            <person name="Holder M."/>
            <person name="Jhangiani S."/>
            <person name="Johnson A."/>
            <person name="Khan Z."/>
            <person name="Li Z."/>
            <person name="Liu W."/>
            <person name="Liu X."/>
            <person name="Perez L."/>
            <person name="Shen H."/>
            <person name="Wang Q."/>
            <person name="Watt J."/>
            <person name="Xi L."/>
            <person name="Xin Y."/>
            <person name="Zhou J."/>
            <person name="Deng J."/>
            <person name="Jiang H."/>
            <person name="Liu Y."/>
            <person name="Qu J."/>
            <person name="Song X.-Z."/>
            <person name="Zhang L."/>
            <person name="Villasana D."/>
            <person name="Johnson A."/>
            <person name="Liu J."/>
            <person name="Liyanage D."/>
            <person name="Lorensuhewa L."/>
            <person name="Robinson T."/>
            <person name="Song A."/>
            <person name="Song B.-B."/>
            <person name="Dinh H."/>
            <person name="Thornton R."/>
            <person name="Coyle M."/>
            <person name="Francisco L."/>
            <person name="Jackson L."/>
            <person name="Javaid M."/>
            <person name="Korchina V."/>
            <person name="Kovar C."/>
            <person name="Mata R."/>
            <person name="Mathew T."/>
            <person name="Ngo R."/>
            <person name="Nguyen L."/>
            <person name="Nguyen N."/>
            <person name="Okwuonu G."/>
            <person name="Ongeri F."/>
            <person name="Pham C."/>
            <person name="Simmons D."/>
            <person name="Wilczek-Boney K."/>
            <person name="Hale W."/>
            <person name="Jakkamsetti A."/>
            <person name="Pham P."/>
            <person name="Ruth R."/>
            <person name="San Lucas F."/>
            <person name="Warren J."/>
            <person name="Zhang J."/>
            <person name="Zhao Z."/>
            <person name="Zhou C."/>
            <person name="Zhu D."/>
            <person name="Lee S."/>
            <person name="Bess C."/>
            <person name="Blankenburg K."/>
            <person name="Forbes L."/>
            <person name="Fu Q."/>
            <person name="Gubbala S."/>
            <person name="Hirani K."/>
            <person name="Jayaseelan J.C."/>
            <person name="Lara F."/>
            <person name="Munidasa M."/>
            <person name="Palculict T."/>
            <person name="Patil S."/>
            <person name="Pu L.-L."/>
            <person name="Saada N."/>
            <person name="Tang L."/>
            <person name="Weissenberger G."/>
            <person name="Zhu Y."/>
            <person name="Hemphill L."/>
            <person name="Shang Y."/>
            <person name="Youmans B."/>
            <person name="Ayvaz T."/>
            <person name="Ross M."/>
            <person name="Santibanez J."/>
            <person name="Aqrawi P."/>
            <person name="Gross S."/>
            <person name="Joshi V."/>
            <person name="Fowler G."/>
            <person name="Nazareth L."/>
            <person name="Reid J."/>
            <person name="Worley K."/>
            <person name="Petrosino J."/>
            <person name="Highlander S."/>
            <person name="Gibbs R."/>
        </authorList>
    </citation>
    <scope>NUCLEOTIDE SEQUENCE [LARGE SCALE GENOMIC DNA]</scope>
    <source>
        <strain evidence="1">ATCC 33030</strain>
    </source>
</reference>
<proteinExistence type="predicted"/>
<organism evidence="1 2">
    <name type="scientific">Corynebacterium genitalium ATCC 33030</name>
    <dbReference type="NCBI Taxonomy" id="585529"/>
    <lineage>
        <taxon>Bacteria</taxon>
        <taxon>Bacillati</taxon>
        <taxon>Actinomycetota</taxon>
        <taxon>Actinomycetes</taxon>
        <taxon>Mycobacteriales</taxon>
        <taxon>Corynebacteriaceae</taxon>
        <taxon>Corynebacterium</taxon>
    </lineage>
</organism>
<dbReference type="HOGENOM" id="CLU_059338_1_0_11"/>
<sequence length="312" mass="34685">MDVSSAVRRGFREPGEGLTVTSTYAIDPTLGRPLDLAESQSWDHPRRIVYRAPAAARALAMALERPNHSISGLSALAVFGLPFFADHCDTTLAGPVRTKQAATAFTPHVSHLSGTVPWIVTYRGLDVRISPPADAVVEAIRHIRSGLHSWRVLHVEGLTAVEVRCIQVLDMARRHLGVRLEDVVDAAARRLNRRWLAILIGHSSRFADSPKETEMRLLSVAVCKELQVFLVEQLPLYDESRLITVFDLALPDLKIALMYDGEHHLERTQRDKDSRIGIECALRGWLVIRVTAGTLADIPQHLRDAVRSRMAA</sequence>
<keyword evidence="2" id="KW-1185">Reference proteome</keyword>